<keyword evidence="5" id="KW-0963">Cytoplasm</keyword>
<dbReference type="AlphaFoldDB" id="A0A0D6PWX3"/>
<feature type="binding site" evidence="5">
    <location>
        <begin position="57"/>
        <end position="59"/>
    </location>
    <ligand>
        <name>AMP</name>
        <dbReference type="ChEBI" id="CHEBI:456215"/>
    </ligand>
</feature>
<dbReference type="GO" id="GO:0044209">
    <property type="term" value="P:AMP salvage"/>
    <property type="evidence" value="ECO:0007669"/>
    <property type="project" value="UniProtKB-UniRule"/>
</dbReference>
<dbReference type="EMBL" id="BANI01000037">
    <property type="protein sequence ID" value="GAN95807.1"/>
    <property type="molecule type" value="Genomic_DNA"/>
</dbReference>
<feature type="binding site" evidence="5">
    <location>
        <position position="31"/>
    </location>
    <ligand>
        <name>AMP</name>
        <dbReference type="ChEBI" id="CHEBI:456215"/>
    </ligand>
</feature>
<feature type="binding site" evidence="5">
    <location>
        <position position="200"/>
    </location>
    <ligand>
        <name>ATP</name>
        <dbReference type="ChEBI" id="CHEBI:30616"/>
    </ligand>
</feature>
<dbReference type="NCBIfam" id="NF011105">
    <property type="entry name" value="PRK14532.1"/>
    <property type="match status" value="1"/>
</dbReference>
<feature type="binding site" evidence="5">
    <location>
        <position position="161"/>
    </location>
    <ligand>
        <name>AMP</name>
        <dbReference type="ChEBI" id="CHEBI:456215"/>
    </ligand>
</feature>
<evidence type="ECO:0000313" key="9">
    <source>
        <dbReference type="EMBL" id="GAN95807.1"/>
    </source>
</evidence>
<dbReference type="PANTHER" id="PTHR23359">
    <property type="entry name" value="NUCLEOTIDE KINASE"/>
    <property type="match status" value="1"/>
</dbReference>
<feature type="binding site" evidence="5">
    <location>
        <position position="92"/>
    </location>
    <ligand>
        <name>AMP</name>
        <dbReference type="ChEBI" id="CHEBI:456215"/>
    </ligand>
</feature>
<dbReference type="Pfam" id="PF05191">
    <property type="entry name" value="ADK_lid"/>
    <property type="match status" value="1"/>
</dbReference>
<feature type="binding site" evidence="5">
    <location>
        <position position="153"/>
    </location>
    <ligand>
        <name>Zn(2+)</name>
        <dbReference type="ChEBI" id="CHEBI:29105"/>
        <note>structural</note>
    </ligand>
</feature>
<comment type="catalytic activity">
    <reaction evidence="5 7">
        <text>AMP + ATP = 2 ADP</text>
        <dbReference type="Rhea" id="RHEA:12973"/>
        <dbReference type="ChEBI" id="CHEBI:30616"/>
        <dbReference type="ChEBI" id="CHEBI:456215"/>
        <dbReference type="ChEBI" id="CHEBI:456216"/>
        <dbReference type="EC" id="2.7.4.3"/>
    </reaction>
</comment>
<dbReference type="PRINTS" id="PR00094">
    <property type="entry name" value="ADENYLTKNASE"/>
</dbReference>
<comment type="similarity">
    <text evidence="5 6">Belongs to the adenylate kinase family.</text>
</comment>
<dbReference type="CDD" id="cd01428">
    <property type="entry name" value="ADK"/>
    <property type="match status" value="1"/>
</dbReference>
<comment type="caution">
    <text evidence="9">The sequence shown here is derived from an EMBL/GenBank/DDBJ whole genome shotgun (WGS) entry which is preliminary data.</text>
</comment>
<keyword evidence="4 5" id="KW-0418">Kinase</keyword>
<comment type="domain">
    <text evidence="5">Consists of three domains, a large central CORE domain and two small peripheral domains, NMPbind and LID, which undergo movements during catalysis. The LID domain closes over the site of phosphoryl transfer upon ATP binding. Assembling and dissambling the active center during each catalytic cycle provides an effective means to prevent ATP hydrolysis. Some bacteria have evolved a zinc-coordinating structure that stabilizes the LID domain.</text>
</comment>
<dbReference type="InterPro" id="IPR036193">
    <property type="entry name" value="ADK_active_lid_dom_sf"/>
</dbReference>
<dbReference type="InterPro" id="IPR027417">
    <property type="entry name" value="P-loop_NTPase"/>
</dbReference>
<dbReference type="PROSITE" id="PS00113">
    <property type="entry name" value="ADENYLATE_KINASE"/>
    <property type="match status" value="1"/>
</dbReference>
<evidence type="ECO:0000256" key="7">
    <source>
        <dbReference type="RuleBase" id="RU003331"/>
    </source>
</evidence>
<sequence length="219" mass="24263">MNIIFLGPPGAGKGTQSKRLEERYGIAQISTGDMLRAEVAAGSPLGQKVKTIMAEGQLVPDDLIIAMIEKRIRQPDCAKGFILDGFPRTRAQAEALDQMLTRSGQHIDAVLLLDVDENALADRIAGRYTCAKCGAGYNDLFKKPKVAGTCDVCGGHEFIRREDDRRDTVAARLKAYREQTAPILPYYEEEKRLYRVDGMADIDTVTKEVFAVIDRITKK</sequence>
<protein>
    <recommendedName>
        <fullName evidence="5 7">Adenylate kinase</fullName>
        <shortName evidence="5">AK</shortName>
        <ecNumber evidence="5 7">2.7.4.3</ecNumber>
    </recommendedName>
    <alternativeName>
        <fullName evidence="5">ATP-AMP transphosphorylase</fullName>
    </alternativeName>
    <alternativeName>
        <fullName evidence="5">ATP:AMP phosphotransferase</fullName>
    </alternativeName>
    <alternativeName>
        <fullName evidence="5">Adenylate monophosphate kinase</fullName>
    </alternativeName>
</protein>
<accession>A0A0D6PWX3</accession>
<comment type="subcellular location">
    <subcellularLocation>
        <location evidence="5 7">Cytoplasm</location>
    </subcellularLocation>
</comment>
<evidence type="ECO:0000256" key="4">
    <source>
        <dbReference type="ARBA" id="ARBA00022777"/>
    </source>
</evidence>
<dbReference type="Proteomes" id="UP000032675">
    <property type="component" value="Unassembled WGS sequence"/>
</dbReference>
<dbReference type="FunFam" id="3.40.50.300:FF:000106">
    <property type="entry name" value="Adenylate kinase mitochondrial"/>
    <property type="match status" value="1"/>
</dbReference>
<evidence type="ECO:0000259" key="8">
    <source>
        <dbReference type="Pfam" id="PF05191"/>
    </source>
</evidence>
<keyword evidence="5 7" id="KW-0067">ATP-binding</keyword>
<proteinExistence type="inferred from homology"/>
<dbReference type="UniPathway" id="UPA00588">
    <property type="reaction ID" value="UER00649"/>
</dbReference>
<dbReference type="GO" id="GO:0008270">
    <property type="term" value="F:zinc ion binding"/>
    <property type="evidence" value="ECO:0007669"/>
    <property type="project" value="UniProtKB-UniRule"/>
</dbReference>
<dbReference type="NCBIfam" id="NF001381">
    <property type="entry name" value="PRK00279.1-3"/>
    <property type="match status" value="1"/>
</dbReference>
<feature type="binding site" evidence="5">
    <location>
        <position position="172"/>
    </location>
    <ligand>
        <name>AMP</name>
        <dbReference type="ChEBI" id="CHEBI:456215"/>
    </ligand>
</feature>
<keyword evidence="3 5" id="KW-0547">Nucleotide-binding</keyword>
<evidence type="ECO:0000256" key="5">
    <source>
        <dbReference type="HAMAP-Rule" id="MF_00235"/>
    </source>
</evidence>
<name>A0A0D6PWX3_KOMEU</name>
<dbReference type="NCBIfam" id="NF011100">
    <property type="entry name" value="PRK14527.1"/>
    <property type="match status" value="1"/>
</dbReference>
<dbReference type="Gene3D" id="3.40.50.300">
    <property type="entry name" value="P-loop containing nucleotide triphosphate hydrolases"/>
    <property type="match status" value="1"/>
</dbReference>
<dbReference type="Pfam" id="PF00406">
    <property type="entry name" value="ADK"/>
    <property type="match status" value="1"/>
</dbReference>
<evidence type="ECO:0000256" key="6">
    <source>
        <dbReference type="RuleBase" id="RU003330"/>
    </source>
</evidence>
<feature type="domain" description="Adenylate kinase active site lid" evidence="8">
    <location>
        <begin position="127"/>
        <end position="163"/>
    </location>
</feature>
<feature type="binding site" evidence="5">
    <location>
        <begin position="85"/>
        <end position="88"/>
    </location>
    <ligand>
        <name>AMP</name>
        <dbReference type="ChEBI" id="CHEBI:456215"/>
    </ligand>
</feature>
<dbReference type="NCBIfam" id="TIGR01351">
    <property type="entry name" value="adk"/>
    <property type="match status" value="1"/>
</dbReference>
<evidence type="ECO:0000313" key="10">
    <source>
        <dbReference type="Proteomes" id="UP000032675"/>
    </source>
</evidence>
<evidence type="ECO:0000256" key="1">
    <source>
        <dbReference type="ARBA" id="ARBA00022679"/>
    </source>
</evidence>
<dbReference type="InterPro" id="IPR006259">
    <property type="entry name" value="Adenyl_kin_sub"/>
</dbReference>
<keyword evidence="1 5" id="KW-0808">Transferase</keyword>
<dbReference type="GO" id="GO:0004017">
    <property type="term" value="F:AMP kinase activity"/>
    <property type="evidence" value="ECO:0007669"/>
    <property type="project" value="UniProtKB-UniRule"/>
</dbReference>
<dbReference type="GO" id="GO:0005524">
    <property type="term" value="F:ATP binding"/>
    <property type="evidence" value="ECO:0007669"/>
    <property type="project" value="UniProtKB-UniRule"/>
</dbReference>
<keyword evidence="2 5" id="KW-0545">Nucleotide biosynthesis</keyword>
<dbReference type="NCBIfam" id="NF001380">
    <property type="entry name" value="PRK00279.1-2"/>
    <property type="match status" value="1"/>
</dbReference>
<dbReference type="EC" id="2.7.4.3" evidence="5 7"/>
<feature type="binding site" evidence="5">
    <location>
        <position position="36"/>
    </location>
    <ligand>
        <name>AMP</name>
        <dbReference type="ChEBI" id="CHEBI:456215"/>
    </ligand>
</feature>
<comment type="caution">
    <text evidence="5">Lacks conserved residue(s) required for the propagation of feature annotation.</text>
</comment>
<dbReference type="SUPFAM" id="SSF52540">
    <property type="entry name" value="P-loop containing nucleoside triphosphate hydrolases"/>
    <property type="match status" value="1"/>
</dbReference>
<reference evidence="9 10" key="1">
    <citation type="submission" date="2012-11" db="EMBL/GenBank/DDBJ databases">
        <title>Whole genome sequence of Gluconacetobacter europaeus NBRC3261.</title>
        <authorList>
            <person name="Azuma Y."/>
            <person name="Higashiura N."/>
            <person name="Hirakawa H."/>
            <person name="Matsushita K."/>
        </authorList>
    </citation>
    <scope>NUCLEOTIDE SEQUENCE [LARGE SCALE GENOMIC DNA]</scope>
    <source>
        <strain evidence="9 10">NBRC 3261</strain>
    </source>
</reference>
<comment type="pathway">
    <text evidence="5">Purine metabolism; AMP biosynthesis via salvage pathway; AMP from ADP: step 1/1.</text>
</comment>
<evidence type="ECO:0000256" key="3">
    <source>
        <dbReference type="ARBA" id="ARBA00022741"/>
    </source>
</evidence>
<dbReference type="HAMAP" id="MF_00235">
    <property type="entry name" value="Adenylate_kinase_Adk"/>
    <property type="match status" value="1"/>
</dbReference>
<dbReference type="InterPro" id="IPR000850">
    <property type="entry name" value="Adenylat/UMP-CMP_kin"/>
</dbReference>
<keyword evidence="5" id="KW-0862">Zinc</keyword>
<feature type="binding site" evidence="5">
    <location>
        <position position="133"/>
    </location>
    <ligand>
        <name>Zn(2+)</name>
        <dbReference type="ChEBI" id="CHEBI:29105"/>
        <note>structural</note>
    </ligand>
</feature>
<feature type="binding site" evidence="5">
    <location>
        <position position="127"/>
    </location>
    <ligand>
        <name>ATP</name>
        <dbReference type="ChEBI" id="CHEBI:30616"/>
    </ligand>
</feature>
<dbReference type="GO" id="GO:0005737">
    <property type="term" value="C:cytoplasm"/>
    <property type="evidence" value="ECO:0007669"/>
    <property type="project" value="UniProtKB-SubCell"/>
</dbReference>
<keyword evidence="5" id="KW-0479">Metal-binding</keyword>
<organism evidence="9 10">
    <name type="scientific">Komagataeibacter europaeus NBRC 3261</name>
    <dbReference type="NCBI Taxonomy" id="1234669"/>
    <lineage>
        <taxon>Bacteria</taxon>
        <taxon>Pseudomonadati</taxon>
        <taxon>Pseudomonadota</taxon>
        <taxon>Alphaproteobacteria</taxon>
        <taxon>Acetobacterales</taxon>
        <taxon>Acetobacteraceae</taxon>
        <taxon>Komagataeibacter</taxon>
    </lineage>
</organism>
<gene>
    <name evidence="5" type="primary">adk</name>
    <name evidence="9" type="ORF">Geu3261_0037_053</name>
</gene>
<dbReference type="SUPFAM" id="SSF57774">
    <property type="entry name" value="Microbial and mitochondrial ADK, insert 'zinc finger' domain"/>
    <property type="match status" value="1"/>
</dbReference>
<dbReference type="InterPro" id="IPR033690">
    <property type="entry name" value="Adenylat_kinase_CS"/>
</dbReference>
<comment type="subunit">
    <text evidence="5 7">Monomer.</text>
</comment>
<feature type="binding site" evidence="5">
    <location>
        <begin position="10"/>
        <end position="15"/>
    </location>
    <ligand>
        <name>ATP</name>
        <dbReference type="ChEBI" id="CHEBI:30616"/>
    </ligand>
</feature>
<dbReference type="InterPro" id="IPR007862">
    <property type="entry name" value="Adenylate_kinase_lid-dom"/>
</dbReference>
<feature type="region of interest" description="NMP" evidence="5">
    <location>
        <begin position="30"/>
        <end position="59"/>
    </location>
</feature>
<evidence type="ECO:0000256" key="2">
    <source>
        <dbReference type="ARBA" id="ARBA00022727"/>
    </source>
</evidence>
<feature type="binding site" evidence="5">
    <location>
        <position position="150"/>
    </location>
    <ligand>
        <name>Zn(2+)</name>
        <dbReference type="ChEBI" id="CHEBI:29105"/>
        <note>structural</note>
    </ligand>
</feature>
<feature type="binding site" evidence="5">
    <location>
        <position position="130"/>
    </location>
    <ligand>
        <name>Zn(2+)</name>
        <dbReference type="ChEBI" id="CHEBI:29105"/>
        <note>structural</note>
    </ligand>
</feature>
<dbReference type="RefSeq" id="WP_010506709.1">
    <property type="nucleotide sequence ID" value="NZ_BANI01000037.1"/>
</dbReference>
<comment type="function">
    <text evidence="5">Catalyzes the reversible transfer of the terminal phosphate group between ATP and AMP. Plays an important role in cellular energy homeostasis and in adenine nucleotide metabolism.</text>
</comment>